<name>A0ACC7NUN7_9BACL</name>
<sequence length="299" mass="33883">MARIIRSQPYDGEFQELLLSFVSEKAKERGSWSDIVRCVHTLYSGANPRIDTIAAAAELAVLASDIMDDLQDNDQTDKLWMQCPPAHALNAIVALMMCFTSELGRCGLPSEAIADAGRIISRSLQGQYRDIRNTAQTPDEYLQLVQEKSGSLFQLVVHLGSAAADAGGPQWNLLMDLADCTGMIHQIQNDLRDITRLGQKNDVLLKRRTLPVLYLLSLTEEWEFRHFQQYYRGEMDWEEFLQRTGDYGTFIDASGCLEYSMVVQGLCVDRAEELMVQMDVPPSRKEQLREIMYGAFVRE</sequence>
<comment type="caution">
    <text evidence="1">The sequence shown here is derived from an EMBL/GenBank/DDBJ whole genome shotgun (WGS) entry which is preliminary data.</text>
</comment>
<organism evidence="1 2">
    <name type="scientific">Paenibacillus mesotrionivorans</name>
    <dbReference type="NCBI Taxonomy" id="3160968"/>
    <lineage>
        <taxon>Bacteria</taxon>
        <taxon>Bacillati</taxon>
        <taxon>Bacillota</taxon>
        <taxon>Bacilli</taxon>
        <taxon>Bacillales</taxon>
        <taxon>Paenibacillaceae</taxon>
        <taxon>Paenibacillus</taxon>
    </lineage>
</organism>
<keyword evidence="2" id="KW-1185">Reference proteome</keyword>
<gene>
    <name evidence="1" type="ORF">ACI1P1_09260</name>
</gene>
<reference evidence="1" key="1">
    <citation type="submission" date="2024-12" db="EMBL/GenBank/DDBJ databases">
        <authorList>
            <person name="Wu N."/>
        </authorList>
    </citation>
    <scope>NUCLEOTIDE SEQUENCE</scope>
    <source>
        <strain evidence="1">P15</strain>
    </source>
</reference>
<evidence type="ECO:0000313" key="1">
    <source>
        <dbReference type="EMBL" id="MFM9328474.1"/>
    </source>
</evidence>
<protein>
    <submittedName>
        <fullName evidence="1">Polyprenyl synthetase family protein</fullName>
    </submittedName>
</protein>
<proteinExistence type="predicted"/>
<dbReference type="EMBL" id="JBJURJ010000005">
    <property type="protein sequence ID" value="MFM9328474.1"/>
    <property type="molecule type" value="Genomic_DNA"/>
</dbReference>
<evidence type="ECO:0000313" key="2">
    <source>
        <dbReference type="Proteomes" id="UP001631969"/>
    </source>
</evidence>
<dbReference type="Proteomes" id="UP001631969">
    <property type="component" value="Unassembled WGS sequence"/>
</dbReference>
<accession>A0ACC7NUN7</accession>